<dbReference type="AlphaFoldDB" id="A0A0A9CEJ3"/>
<reference evidence="2" key="1">
    <citation type="submission" date="2014-09" db="EMBL/GenBank/DDBJ databases">
        <authorList>
            <person name="Magalhaes I.L.F."/>
            <person name="Oliveira U."/>
            <person name="Santos F.R."/>
            <person name="Vidigal T.H.D.A."/>
            <person name="Brescovit A.D."/>
            <person name="Santos A.J."/>
        </authorList>
    </citation>
    <scope>NUCLEOTIDE SEQUENCE</scope>
    <source>
        <tissue evidence="2">Shoot tissue taken approximately 20 cm above the soil surface</tissue>
    </source>
</reference>
<feature type="chain" id="PRO_5002043127" evidence="1">
    <location>
        <begin position="18"/>
        <end position="38"/>
    </location>
</feature>
<accession>A0A0A9CEJ3</accession>
<organism evidence="2">
    <name type="scientific">Arundo donax</name>
    <name type="common">Giant reed</name>
    <name type="synonym">Donax arundinaceus</name>
    <dbReference type="NCBI Taxonomy" id="35708"/>
    <lineage>
        <taxon>Eukaryota</taxon>
        <taxon>Viridiplantae</taxon>
        <taxon>Streptophyta</taxon>
        <taxon>Embryophyta</taxon>
        <taxon>Tracheophyta</taxon>
        <taxon>Spermatophyta</taxon>
        <taxon>Magnoliopsida</taxon>
        <taxon>Liliopsida</taxon>
        <taxon>Poales</taxon>
        <taxon>Poaceae</taxon>
        <taxon>PACMAD clade</taxon>
        <taxon>Arundinoideae</taxon>
        <taxon>Arundineae</taxon>
        <taxon>Arundo</taxon>
    </lineage>
</organism>
<sequence length="38" mass="4033">MLLYFAGSICMLHLTRSSGVTAMWVSPQLAIPPAVQAA</sequence>
<name>A0A0A9CEJ3_ARUDO</name>
<evidence type="ECO:0000256" key="1">
    <source>
        <dbReference type="SAM" id="SignalP"/>
    </source>
</evidence>
<reference evidence="2" key="2">
    <citation type="journal article" date="2015" name="Data Brief">
        <title>Shoot transcriptome of the giant reed, Arundo donax.</title>
        <authorList>
            <person name="Barrero R.A."/>
            <person name="Guerrero F.D."/>
            <person name="Moolhuijzen P."/>
            <person name="Goolsby J.A."/>
            <person name="Tidwell J."/>
            <person name="Bellgard S.E."/>
            <person name="Bellgard M.I."/>
        </authorList>
    </citation>
    <scope>NUCLEOTIDE SEQUENCE</scope>
    <source>
        <tissue evidence="2">Shoot tissue taken approximately 20 cm above the soil surface</tissue>
    </source>
</reference>
<protein>
    <submittedName>
        <fullName evidence="2">Uncharacterized protein</fullName>
    </submittedName>
</protein>
<evidence type="ECO:0000313" key="2">
    <source>
        <dbReference type="EMBL" id="JAD74719.1"/>
    </source>
</evidence>
<keyword evidence="1" id="KW-0732">Signal</keyword>
<proteinExistence type="predicted"/>
<feature type="signal peptide" evidence="1">
    <location>
        <begin position="1"/>
        <end position="17"/>
    </location>
</feature>
<dbReference type="EMBL" id="GBRH01223176">
    <property type="protein sequence ID" value="JAD74719.1"/>
    <property type="molecule type" value="Transcribed_RNA"/>
</dbReference>